<organism evidence="1 2">
    <name type="scientific">Pseudomonas avellanae</name>
    <dbReference type="NCBI Taxonomy" id="46257"/>
    <lineage>
        <taxon>Bacteria</taxon>
        <taxon>Pseudomonadati</taxon>
        <taxon>Pseudomonadota</taxon>
        <taxon>Gammaproteobacteria</taxon>
        <taxon>Pseudomonadales</taxon>
        <taxon>Pseudomonadaceae</taxon>
        <taxon>Pseudomonas</taxon>
    </lineage>
</organism>
<accession>A0A3M5T8C8</accession>
<comment type="caution">
    <text evidence="1">The sequence shown here is derived from an EMBL/GenBank/DDBJ whole genome shotgun (WGS) entry which is preliminary data.</text>
</comment>
<dbReference type="EMBL" id="RBTX01000462">
    <property type="protein sequence ID" value="RMU29863.1"/>
    <property type="molecule type" value="Genomic_DNA"/>
</dbReference>
<reference evidence="1 2" key="1">
    <citation type="submission" date="2018-08" db="EMBL/GenBank/DDBJ databases">
        <title>Recombination of ecologically and evolutionarily significant loci maintains genetic cohesion in the Pseudomonas syringae species complex.</title>
        <authorList>
            <person name="Dillon M."/>
            <person name="Thakur S."/>
            <person name="Almeida R.N.D."/>
            <person name="Weir B.S."/>
            <person name="Guttman D.S."/>
        </authorList>
    </citation>
    <scope>NUCLEOTIDE SEQUENCE [LARGE SCALE GENOMIC DNA]</scope>
    <source>
        <strain evidence="1 2">ICMP 9749</strain>
    </source>
</reference>
<sequence length="193" mass="21371">MGVTAKAVEEGLELFVNHRVVLDHGHELGFLFGGWQLAVEQQVAGLEVIGLLGQLFDRVAAVQQNSVVTVNVGDLRLARGRGHETRVKCEAAGGGQTAYVDHVRTHCTGQYWQLDGGSALDDQLRFFVSHVASYLCFKSSDRPPTQGPHHYSEINSKVNLPKVVFHKARAVKFFRAFPAVYAFCAGKAMRHWR</sequence>
<dbReference type="Proteomes" id="UP000281514">
    <property type="component" value="Unassembled WGS sequence"/>
</dbReference>
<evidence type="ECO:0000313" key="2">
    <source>
        <dbReference type="Proteomes" id="UP000281514"/>
    </source>
</evidence>
<dbReference type="AlphaFoldDB" id="A0A3M5T8C8"/>
<protein>
    <submittedName>
        <fullName evidence="1">Uncharacterized protein</fullName>
    </submittedName>
</protein>
<evidence type="ECO:0000313" key="1">
    <source>
        <dbReference type="EMBL" id="RMU29863.1"/>
    </source>
</evidence>
<name>A0A3M5T8C8_9PSED</name>
<proteinExistence type="predicted"/>
<gene>
    <name evidence="1" type="ORF">ALP32_102967</name>
</gene>